<sequence length="441" mass="51018">MESNNSPKNIVISGSLQSSDKWNGCDISYNSPNNFHLEGDRRCDEVVYRKKNLCEEDFQSDLSKRLERKKEKRRMKKERSADKISKSKNITQEYFDSCLKAKSQNRTVSDPYSIGATNNSTSSNRYKTHFRNAETENSTNPGKTVKIKSRRLDGRFASDKDLLPESFNLSDRRELNKQNKSNHCSNNLDNCFQDYKIFHRSRSFYSRKPFKGESEDTSPNLVNGVICKTKNYSRRLSSHQKAKLSNTELDSIKNVQENKEIIDAEDLTVALEELKITEQNNTESRYHSFEWNKNDPKLELGNSLKIPRESVQQPCSFTGMEFMKKWEIFQLLTSPNEEVNNPYFYNGVEFLGASKFPEDQAKRISGDVKKCCTFSGINLIEAWKKFQKVKMGNTEEFVSSVAKMNGAISENFDEIFRNNILASRMNVNLSENSNKVDHHRF</sequence>
<keyword evidence="3" id="KW-1185">Reference proteome</keyword>
<evidence type="ECO:0000313" key="2">
    <source>
        <dbReference type="EMBL" id="GIY43611.1"/>
    </source>
</evidence>
<protein>
    <submittedName>
        <fullName evidence="2">Uncharacterized protein</fullName>
    </submittedName>
</protein>
<dbReference type="AlphaFoldDB" id="A0AAV4TDR7"/>
<dbReference type="EMBL" id="BPLQ01009371">
    <property type="protein sequence ID" value="GIY43611.1"/>
    <property type="molecule type" value="Genomic_DNA"/>
</dbReference>
<dbReference type="Proteomes" id="UP001054837">
    <property type="component" value="Unassembled WGS sequence"/>
</dbReference>
<name>A0AAV4TDR7_9ARAC</name>
<feature type="region of interest" description="Disordered" evidence="1">
    <location>
        <begin position="66"/>
        <end position="85"/>
    </location>
</feature>
<organism evidence="2 3">
    <name type="scientific">Caerostris darwini</name>
    <dbReference type="NCBI Taxonomy" id="1538125"/>
    <lineage>
        <taxon>Eukaryota</taxon>
        <taxon>Metazoa</taxon>
        <taxon>Ecdysozoa</taxon>
        <taxon>Arthropoda</taxon>
        <taxon>Chelicerata</taxon>
        <taxon>Arachnida</taxon>
        <taxon>Araneae</taxon>
        <taxon>Araneomorphae</taxon>
        <taxon>Entelegynae</taxon>
        <taxon>Araneoidea</taxon>
        <taxon>Araneidae</taxon>
        <taxon>Caerostris</taxon>
    </lineage>
</organism>
<evidence type="ECO:0000313" key="3">
    <source>
        <dbReference type="Proteomes" id="UP001054837"/>
    </source>
</evidence>
<evidence type="ECO:0000256" key="1">
    <source>
        <dbReference type="SAM" id="MobiDB-lite"/>
    </source>
</evidence>
<gene>
    <name evidence="2" type="ORF">CDAR_271011</name>
</gene>
<comment type="caution">
    <text evidence="2">The sequence shown here is derived from an EMBL/GenBank/DDBJ whole genome shotgun (WGS) entry which is preliminary data.</text>
</comment>
<reference evidence="2 3" key="1">
    <citation type="submission" date="2021-06" db="EMBL/GenBank/DDBJ databases">
        <title>Caerostris darwini draft genome.</title>
        <authorList>
            <person name="Kono N."/>
            <person name="Arakawa K."/>
        </authorList>
    </citation>
    <scope>NUCLEOTIDE SEQUENCE [LARGE SCALE GENOMIC DNA]</scope>
</reference>
<accession>A0AAV4TDR7</accession>
<proteinExistence type="predicted"/>